<dbReference type="Gene3D" id="3.30.450.380">
    <property type="match status" value="1"/>
</dbReference>
<dbReference type="PANTHER" id="PTHR30486:SF15">
    <property type="entry name" value="TYPE II_IV SECRETION SYSTEM ATPASE"/>
    <property type="match status" value="1"/>
</dbReference>
<dbReference type="PANTHER" id="PTHR30486">
    <property type="entry name" value="TWITCHING MOTILITY PROTEIN PILT"/>
    <property type="match status" value="1"/>
</dbReference>
<dbReference type="SUPFAM" id="SSF52540">
    <property type="entry name" value="P-loop containing nucleoside triphosphate hydrolases"/>
    <property type="match status" value="1"/>
</dbReference>
<dbReference type="AlphaFoldDB" id="A0A8T3YIZ3"/>
<evidence type="ECO:0000259" key="2">
    <source>
        <dbReference type="Pfam" id="PF00437"/>
    </source>
</evidence>
<dbReference type="InterPro" id="IPR001482">
    <property type="entry name" value="T2SS/T4SS_dom"/>
</dbReference>
<comment type="similarity">
    <text evidence="1">Belongs to the GSP E family.</text>
</comment>
<organism evidence="3 4">
    <name type="scientific">Candidatus Iainarchaeum sp</name>
    <dbReference type="NCBI Taxonomy" id="3101447"/>
    <lineage>
        <taxon>Archaea</taxon>
        <taxon>Candidatus Iainarchaeota</taxon>
        <taxon>Candidatus Iainarchaeia</taxon>
        <taxon>Candidatus Iainarchaeales</taxon>
        <taxon>Candidatus Iainarchaeaceae</taxon>
        <taxon>Candidatus Iainarchaeum</taxon>
    </lineage>
</organism>
<dbReference type="CDD" id="cd01130">
    <property type="entry name" value="VirB11-like_ATPase"/>
    <property type="match status" value="1"/>
</dbReference>
<dbReference type="InterPro" id="IPR027417">
    <property type="entry name" value="P-loop_NTPase"/>
</dbReference>
<reference evidence="3" key="1">
    <citation type="submission" date="2020-07" db="EMBL/GenBank/DDBJ databases">
        <title>Huge and variable diversity of episymbiotic CPR bacteria and DPANN archaea in groundwater ecosystems.</title>
        <authorList>
            <person name="He C.Y."/>
            <person name="Keren R."/>
            <person name="Whittaker M."/>
            <person name="Farag I.F."/>
            <person name="Doudna J."/>
            <person name="Cate J.H.D."/>
            <person name="Banfield J.F."/>
        </authorList>
    </citation>
    <scope>NUCLEOTIDE SEQUENCE</scope>
    <source>
        <strain evidence="3">NC_groundwater_1296_Ag_S-0.2um_52_80</strain>
    </source>
</reference>
<protein>
    <submittedName>
        <fullName evidence="3">CpaF family protein</fullName>
    </submittedName>
</protein>
<evidence type="ECO:0000313" key="4">
    <source>
        <dbReference type="Proteomes" id="UP000732298"/>
    </source>
</evidence>
<evidence type="ECO:0000313" key="3">
    <source>
        <dbReference type="EMBL" id="MBI4210494.1"/>
    </source>
</evidence>
<proteinExistence type="inferred from homology"/>
<dbReference type="Pfam" id="PF00437">
    <property type="entry name" value="T2SSE"/>
    <property type="match status" value="1"/>
</dbReference>
<dbReference type="Proteomes" id="UP000732298">
    <property type="component" value="Unassembled WGS sequence"/>
</dbReference>
<feature type="domain" description="Bacterial type II secretion system protein E" evidence="2">
    <location>
        <begin position="141"/>
        <end position="407"/>
    </location>
</feature>
<dbReference type="Gene3D" id="3.40.50.300">
    <property type="entry name" value="P-loop containing nucleotide triphosphate hydrolases"/>
    <property type="match status" value="1"/>
</dbReference>
<dbReference type="InterPro" id="IPR050921">
    <property type="entry name" value="T4SS_GSP_E_ATPase"/>
</dbReference>
<accession>A0A8T3YIZ3</accession>
<comment type="caution">
    <text evidence="3">The sequence shown here is derived from an EMBL/GenBank/DDBJ whole genome shotgun (WGS) entry which is preliminary data.</text>
</comment>
<dbReference type="EMBL" id="JACQPB010000034">
    <property type="protein sequence ID" value="MBI4210494.1"/>
    <property type="molecule type" value="Genomic_DNA"/>
</dbReference>
<name>A0A8T3YIZ3_9ARCH</name>
<evidence type="ECO:0000256" key="1">
    <source>
        <dbReference type="ARBA" id="ARBA00006611"/>
    </source>
</evidence>
<dbReference type="GO" id="GO:0016887">
    <property type="term" value="F:ATP hydrolysis activity"/>
    <property type="evidence" value="ECO:0007669"/>
    <property type="project" value="InterPro"/>
</dbReference>
<gene>
    <name evidence="3" type="ORF">HY544_03250</name>
</gene>
<sequence length="522" mass="58324">MGDFFPEKKGRLVDSYARVSIYEGFPFFYYEVSGHAFSAEEAAVYDALVSIISGRMGFDEAQGSKGKSLPKAFVEGFREKILKPITYGQALEFILPSEDYSAISSSFLALVSEHLHFVKNPALLAELVFGDSIGYGKISALMLDENLEEIMVNGYERDIFIYHRKYGHCKTNLRFLSRKDLDSLVQKIARTVGKKLDADSPLLDARLPDGNRANATYTFVTPFGPSLTIRKFTGVPLSIVDLISNNTLSSEVAAFLWVMVEGLGVEPMNIIVTGGSSSGKTTTLNALASFIRFPERIVSIEDTLELQLRGRENWVQMEARPRIGVQEGVYMDDLLRNAMRMRPDRLIVGEVRGSEAQVMFVAMDTGHKGCLGTLHGNSAKEMLLRLKSEPMSVPEPLLSLLNLVVVQSRLRINGKGIVRRVISVTEVSSMESRPLLSNAYEWNGKEDALSRTSVPIALLDLLSQKTLRTKKEIEQEIGVRRRVLEWMLRNGLTAQPEVELLIQQYYYNPDEILAKVLSDTTS</sequence>